<accession>A0ACD1GHS5</accession>
<reference evidence="1" key="1">
    <citation type="submission" date="2018-02" db="EMBL/GenBank/DDBJ databases">
        <title>The genomes of Aspergillus section Nigri reveals drivers in fungal speciation.</title>
        <authorList>
            <consortium name="DOE Joint Genome Institute"/>
            <person name="Vesth T.C."/>
            <person name="Nybo J."/>
            <person name="Theobald S."/>
            <person name="Brandl J."/>
            <person name="Frisvad J.C."/>
            <person name="Nielsen K.F."/>
            <person name="Lyhne E.K."/>
            <person name="Kogle M.E."/>
            <person name="Kuo A."/>
            <person name="Riley R."/>
            <person name="Clum A."/>
            <person name="Nolan M."/>
            <person name="Lipzen A."/>
            <person name="Salamov A."/>
            <person name="Henrissat B."/>
            <person name="Wiebenga A."/>
            <person name="De vries R.P."/>
            <person name="Grigoriev I.V."/>
            <person name="Mortensen U.H."/>
            <person name="Andersen M.R."/>
            <person name="Baker S.E."/>
        </authorList>
    </citation>
    <scope>NUCLEOTIDE SEQUENCE</scope>
    <source>
        <strain evidence="1">CBS 621.78</strain>
    </source>
</reference>
<keyword evidence="2" id="KW-1185">Reference proteome</keyword>
<organism evidence="1 2">
    <name type="scientific">Aspergillus brunneoviolaceus CBS 621.78</name>
    <dbReference type="NCBI Taxonomy" id="1450534"/>
    <lineage>
        <taxon>Eukaryota</taxon>
        <taxon>Fungi</taxon>
        <taxon>Dikarya</taxon>
        <taxon>Ascomycota</taxon>
        <taxon>Pezizomycotina</taxon>
        <taxon>Eurotiomycetes</taxon>
        <taxon>Eurotiomycetidae</taxon>
        <taxon>Eurotiales</taxon>
        <taxon>Aspergillaceae</taxon>
        <taxon>Aspergillus</taxon>
        <taxon>Aspergillus subgen. Circumdati</taxon>
    </lineage>
</organism>
<name>A0ACD1GHS5_9EURO</name>
<protein>
    <submittedName>
        <fullName evidence="1">Uncharacterized protein</fullName>
    </submittedName>
</protein>
<evidence type="ECO:0000313" key="2">
    <source>
        <dbReference type="Proteomes" id="UP000249057"/>
    </source>
</evidence>
<sequence>MSQTGSRCARPMARIKVKPPPWSLQHSDSCCSMHVFIKRNHHTIPFQPWRTYHQQGPHGPHSPEPRYLQCSDRNKTQFWRSPSLFSLERALRNLFSSRQGILDGRRPTSNANVSRRFLAATAIGTKVKFWKYDAPDLQLESNLPTLAPNSEVLDLSQARGQTEAIQMLAYVRNEGFDWTESGEDGTH</sequence>
<gene>
    <name evidence="1" type="ORF">BO95DRAFT_45168</name>
</gene>
<dbReference type="EMBL" id="KZ825322">
    <property type="protein sequence ID" value="RAH48715.1"/>
    <property type="molecule type" value="Genomic_DNA"/>
</dbReference>
<proteinExistence type="predicted"/>
<dbReference type="Proteomes" id="UP000249057">
    <property type="component" value="Unassembled WGS sequence"/>
</dbReference>
<evidence type="ECO:0000313" key="1">
    <source>
        <dbReference type="EMBL" id="RAH48715.1"/>
    </source>
</evidence>